<dbReference type="RefSeq" id="WP_317796680.1">
    <property type="nucleotide sequence ID" value="NZ_AP028461.1"/>
</dbReference>
<evidence type="ECO:0000313" key="10">
    <source>
        <dbReference type="EMBL" id="MFD1373718.1"/>
    </source>
</evidence>
<comment type="caution">
    <text evidence="10">The sequence shown here is derived from an EMBL/GenBank/DDBJ whole genome shotgun (WGS) entry which is preliminary data.</text>
</comment>
<keyword evidence="5 10" id="KW-0418">Kinase</keyword>
<feature type="binding site" evidence="7">
    <location>
        <position position="41"/>
    </location>
    <ligand>
        <name>ATP</name>
        <dbReference type="ChEBI" id="CHEBI:30616"/>
    </ligand>
</feature>
<evidence type="ECO:0000256" key="7">
    <source>
        <dbReference type="PROSITE-ProRule" id="PRU10141"/>
    </source>
</evidence>
<keyword evidence="4 7" id="KW-0547">Nucleotide-binding</keyword>
<dbReference type="InterPro" id="IPR008271">
    <property type="entry name" value="Ser/Thr_kinase_AS"/>
</dbReference>
<dbReference type="PROSITE" id="PS00108">
    <property type="entry name" value="PROTEIN_KINASE_ST"/>
    <property type="match status" value="1"/>
</dbReference>
<keyword evidence="6 7" id="KW-0067">ATP-binding</keyword>
<dbReference type="Pfam" id="PF00069">
    <property type="entry name" value="Pkinase"/>
    <property type="match status" value="1"/>
</dbReference>
<sequence>MLQAGGRLGNRYLLQQRLGAGGMGEVWLAVDEVLRRTVAVKVMLPTVADDPDFARRFESEATSMARINHPAVASIHDFGRDQGIHYLVMEFVDGESLAQRLAREGRIAPEETMRLIEQAAIGLQAVHDEGLVHRDIKPANLLVRRNGSVVITDFGIARHEAASRLTVSGAILGTPTYLSPEQVRGEPAGAHSDVYSLGLVAYECLAGEKPFVGDSPYAVALQRLQDGPRTIKVNLPVPVQAAVERALAIEPRDRWPSAAAFGAAARDSVLVAVPKPALTPPAAKPAANRLPVLPAALSVALLAIVGVLGWGLLSENDKGEATMQVPSTSAAKQGQEWEPQGFVACGDAYCPVEPMCWGGLTANSGVAVPPSPVDCAEPHYWETFRAVAMPAGGVRISDADPLIERSGLAEACSAQAMASRSSEPTKTRKWRRDVWPIPVGADTMLHCVASAPGGESTGGYFRQP</sequence>
<accession>A0ABW4ASZ9</accession>
<dbReference type="PROSITE" id="PS50011">
    <property type="entry name" value="PROTEIN_KINASE_DOM"/>
    <property type="match status" value="1"/>
</dbReference>
<dbReference type="InterPro" id="IPR000719">
    <property type="entry name" value="Prot_kinase_dom"/>
</dbReference>
<reference evidence="11" key="1">
    <citation type="journal article" date="2019" name="Int. J. Syst. Evol. Microbiol.">
        <title>The Global Catalogue of Microorganisms (GCM) 10K type strain sequencing project: providing services to taxonomists for standard genome sequencing and annotation.</title>
        <authorList>
            <consortium name="The Broad Institute Genomics Platform"/>
            <consortium name="The Broad Institute Genome Sequencing Center for Infectious Disease"/>
            <person name="Wu L."/>
            <person name="Ma J."/>
        </authorList>
    </citation>
    <scope>NUCLEOTIDE SEQUENCE [LARGE SCALE GENOMIC DNA]</scope>
    <source>
        <strain evidence="11">CCM 7526</strain>
    </source>
</reference>
<protein>
    <recommendedName>
        <fullName evidence="1">non-specific serine/threonine protein kinase</fullName>
        <ecNumber evidence="1">2.7.11.1</ecNumber>
    </recommendedName>
</protein>
<evidence type="ECO:0000256" key="8">
    <source>
        <dbReference type="SAM" id="Phobius"/>
    </source>
</evidence>
<gene>
    <name evidence="10" type="ORF">ACFQ5G_51040</name>
</gene>
<dbReference type="InterPro" id="IPR017441">
    <property type="entry name" value="Protein_kinase_ATP_BS"/>
</dbReference>
<feature type="domain" description="Protein kinase" evidence="9">
    <location>
        <begin position="12"/>
        <end position="270"/>
    </location>
</feature>
<dbReference type="SUPFAM" id="SSF56112">
    <property type="entry name" value="Protein kinase-like (PK-like)"/>
    <property type="match status" value="1"/>
</dbReference>
<evidence type="ECO:0000259" key="9">
    <source>
        <dbReference type="PROSITE" id="PS50011"/>
    </source>
</evidence>
<organism evidence="10 11">
    <name type="scientific">Actinoplanes sichuanensis</name>
    <dbReference type="NCBI Taxonomy" id="512349"/>
    <lineage>
        <taxon>Bacteria</taxon>
        <taxon>Bacillati</taxon>
        <taxon>Actinomycetota</taxon>
        <taxon>Actinomycetes</taxon>
        <taxon>Micromonosporales</taxon>
        <taxon>Micromonosporaceae</taxon>
        <taxon>Actinoplanes</taxon>
    </lineage>
</organism>
<dbReference type="PANTHER" id="PTHR43289">
    <property type="entry name" value="MITOGEN-ACTIVATED PROTEIN KINASE KINASE KINASE 20-RELATED"/>
    <property type="match status" value="1"/>
</dbReference>
<dbReference type="PANTHER" id="PTHR43289:SF6">
    <property type="entry name" value="SERINE_THREONINE-PROTEIN KINASE NEKL-3"/>
    <property type="match status" value="1"/>
</dbReference>
<dbReference type="CDD" id="cd14014">
    <property type="entry name" value="STKc_PknB_like"/>
    <property type="match status" value="1"/>
</dbReference>
<keyword evidence="3 10" id="KW-0808">Transferase</keyword>
<evidence type="ECO:0000256" key="6">
    <source>
        <dbReference type="ARBA" id="ARBA00022840"/>
    </source>
</evidence>
<dbReference type="SMART" id="SM00220">
    <property type="entry name" value="S_TKc"/>
    <property type="match status" value="1"/>
</dbReference>
<dbReference type="Gene3D" id="1.10.510.10">
    <property type="entry name" value="Transferase(Phosphotransferase) domain 1"/>
    <property type="match status" value="1"/>
</dbReference>
<evidence type="ECO:0000256" key="1">
    <source>
        <dbReference type="ARBA" id="ARBA00012513"/>
    </source>
</evidence>
<feature type="transmembrane region" description="Helical" evidence="8">
    <location>
        <begin position="292"/>
        <end position="313"/>
    </location>
</feature>
<keyword evidence="11" id="KW-1185">Reference proteome</keyword>
<evidence type="ECO:0000256" key="2">
    <source>
        <dbReference type="ARBA" id="ARBA00022527"/>
    </source>
</evidence>
<dbReference type="InterPro" id="IPR011009">
    <property type="entry name" value="Kinase-like_dom_sf"/>
</dbReference>
<keyword evidence="8" id="KW-1133">Transmembrane helix</keyword>
<keyword evidence="2" id="KW-0723">Serine/threonine-protein kinase</keyword>
<name>A0ABW4ASZ9_9ACTN</name>
<dbReference type="Gene3D" id="3.30.200.20">
    <property type="entry name" value="Phosphorylase Kinase, domain 1"/>
    <property type="match status" value="1"/>
</dbReference>
<evidence type="ECO:0000313" key="11">
    <source>
        <dbReference type="Proteomes" id="UP001597183"/>
    </source>
</evidence>
<keyword evidence="8" id="KW-0812">Transmembrane</keyword>
<dbReference type="GO" id="GO:0004674">
    <property type="term" value="F:protein serine/threonine kinase activity"/>
    <property type="evidence" value="ECO:0007669"/>
    <property type="project" value="UniProtKB-EC"/>
</dbReference>
<dbReference type="EC" id="2.7.11.1" evidence="1"/>
<proteinExistence type="predicted"/>
<dbReference type="EMBL" id="JBHTMK010000070">
    <property type="protein sequence ID" value="MFD1373718.1"/>
    <property type="molecule type" value="Genomic_DNA"/>
</dbReference>
<keyword evidence="8" id="KW-0472">Membrane</keyword>
<dbReference type="Proteomes" id="UP001597183">
    <property type="component" value="Unassembled WGS sequence"/>
</dbReference>
<evidence type="ECO:0000256" key="5">
    <source>
        <dbReference type="ARBA" id="ARBA00022777"/>
    </source>
</evidence>
<dbReference type="PROSITE" id="PS00107">
    <property type="entry name" value="PROTEIN_KINASE_ATP"/>
    <property type="match status" value="1"/>
</dbReference>
<evidence type="ECO:0000256" key="4">
    <source>
        <dbReference type="ARBA" id="ARBA00022741"/>
    </source>
</evidence>
<evidence type="ECO:0000256" key="3">
    <source>
        <dbReference type="ARBA" id="ARBA00022679"/>
    </source>
</evidence>